<dbReference type="PANTHER" id="PTHR37826">
    <property type="entry name" value="FLOTILLIN BAND_7_5 DOMAIN PROTEIN"/>
    <property type="match status" value="1"/>
</dbReference>
<dbReference type="Proteomes" id="UP000050417">
    <property type="component" value="Unassembled WGS sequence"/>
</dbReference>
<comment type="caution">
    <text evidence="2">The sequence shown here is derived from an EMBL/GenBank/DDBJ whole genome shotgun (WGS) entry which is preliminary data.</text>
</comment>
<protein>
    <submittedName>
        <fullName evidence="2">Uncharacterized protein</fullName>
    </submittedName>
</protein>
<evidence type="ECO:0000256" key="1">
    <source>
        <dbReference type="SAM" id="Phobius"/>
    </source>
</evidence>
<accession>A0A0P6X1G6</accession>
<feature type="transmembrane region" description="Helical" evidence="1">
    <location>
        <begin position="370"/>
        <end position="393"/>
    </location>
</feature>
<sequence length="429" mass="48155">MSKEWHIPEGFSQVESKLPGVTVFAPVKQVNGSRDKLVTYTCPRCGAVTRYDIAAGGVACEHCGYVHAVQTQVAGKAAEEHEFRVDVMEKANHVQWTAGRKDLVCEQCGAATSVPENAISGTCSFCASNKIHIADLPVEELQPKYIIPFSINQNQLKTIVSNWLGKGWFHPQSLSSSATVNSFRGVYLPFWTFDAEINADWKALVGYERSERYYDAGSKEWKTRTTIDWRWEDGQVNQSFDDILIPGTRKVSQRILEEIQPFDLNALQSFSPDFLAGWQANHFDLSLQEAWDTAKDKMREKNREACYADIPTHHVRNFSMSADFANETWRYIFLPVFLSTYHFEEKKYQVMINGQTGEIAGQKPVEWWKIWAAIAASLSPGFLLLLIGLPLLLAGGIGIVPLILGFVLLVAGIIFSVSLYKKAVESEAE</sequence>
<dbReference type="AlphaFoldDB" id="A0A0P6X1G6"/>
<dbReference type="PANTHER" id="PTHR37826:SF3">
    <property type="entry name" value="J DOMAIN-CONTAINING PROTEIN"/>
    <property type="match status" value="1"/>
</dbReference>
<dbReference type="Gene3D" id="2.20.28.30">
    <property type="entry name" value="RNA polymerase ii, chain L"/>
    <property type="match status" value="1"/>
</dbReference>
<dbReference type="RefSeq" id="WP_075063837.1">
    <property type="nucleotide sequence ID" value="NZ_LGCL01000036.1"/>
</dbReference>
<name>A0A0P6X1G6_9CHLR</name>
<dbReference type="STRING" id="1134406.ADN00_14950"/>
<organism evidence="2 3">
    <name type="scientific">Ornatilinea apprima</name>
    <dbReference type="NCBI Taxonomy" id="1134406"/>
    <lineage>
        <taxon>Bacteria</taxon>
        <taxon>Bacillati</taxon>
        <taxon>Chloroflexota</taxon>
        <taxon>Anaerolineae</taxon>
        <taxon>Anaerolineales</taxon>
        <taxon>Anaerolineaceae</taxon>
        <taxon>Ornatilinea</taxon>
    </lineage>
</organism>
<evidence type="ECO:0000313" key="2">
    <source>
        <dbReference type="EMBL" id="KPL73086.1"/>
    </source>
</evidence>
<keyword evidence="1" id="KW-0812">Transmembrane</keyword>
<evidence type="ECO:0000313" key="3">
    <source>
        <dbReference type="Proteomes" id="UP000050417"/>
    </source>
</evidence>
<dbReference type="OrthoDB" id="3182597at2"/>
<keyword evidence="1" id="KW-1133">Transmembrane helix</keyword>
<keyword evidence="3" id="KW-1185">Reference proteome</keyword>
<dbReference type="EMBL" id="LGCL01000036">
    <property type="protein sequence ID" value="KPL73086.1"/>
    <property type="molecule type" value="Genomic_DNA"/>
</dbReference>
<gene>
    <name evidence="2" type="ORF">ADN00_14950</name>
</gene>
<proteinExistence type="predicted"/>
<feature type="transmembrane region" description="Helical" evidence="1">
    <location>
        <begin position="399"/>
        <end position="420"/>
    </location>
</feature>
<reference evidence="2 3" key="1">
    <citation type="submission" date="2015-07" db="EMBL/GenBank/DDBJ databases">
        <title>Genome sequence of Ornatilinea apprima DSM 23815.</title>
        <authorList>
            <person name="Hemp J."/>
            <person name="Ward L.M."/>
            <person name="Pace L.A."/>
            <person name="Fischer W.W."/>
        </authorList>
    </citation>
    <scope>NUCLEOTIDE SEQUENCE [LARGE SCALE GENOMIC DNA]</scope>
    <source>
        <strain evidence="2 3">P3M-1</strain>
    </source>
</reference>
<keyword evidence="1" id="KW-0472">Membrane</keyword>